<dbReference type="PANTHER" id="PTHR11002:SF76">
    <property type="entry name" value="CARBONIC ANHYDRASE"/>
    <property type="match status" value="1"/>
</dbReference>
<evidence type="ECO:0000256" key="6">
    <source>
        <dbReference type="ARBA" id="ARBA00048348"/>
    </source>
</evidence>
<dbReference type="SMART" id="SM00947">
    <property type="entry name" value="Pro_CA"/>
    <property type="match status" value="1"/>
</dbReference>
<dbReference type="InterPro" id="IPR001765">
    <property type="entry name" value="Carbonic_anhydrase"/>
</dbReference>
<keyword evidence="3 7" id="KW-0479">Metal-binding</keyword>
<keyword evidence="4 7" id="KW-0862">Zinc</keyword>
<evidence type="ECO:0000256" key="8">
    <source>
        <dbReference type="RuleBase" id="RU003956"/>
    </source>
</evidence>
<comment type="catalytic activity">
    <reaction evidence="6 8">
        <text>hydrogencarbonate + H(+) = CO2 + H2O</text>
        <dbReference type="Rhea" id="RHEA:10748"/>
        <dbReference type="ChEBI" id="CHEBI:15377"/>
        <dbReference type="ChEBI" id="CHEBI:15378"/>
        <dbReference type="ChEBI" id="CHEBI:16526"/>
        <dbReference type="ChEBI" id="CHEBI:17544"/>
        <dbReference type="EC" id="4.2.1.1"/>
    </reaction>
</comment>
<evidence type="ECO:0000256" key="5">
    <source>
        <dbReference type="ARBA" id="ARBA00023239"/>
    </source>
</evidence>
<comment type="cofactor">
    <cofactor evidence="7">
        <name>Zn(2+)</name>
        <dbReference type="ChEBI" id="CHEBI:29105"/>
    </cofactor>
    <text evidence="7">Binds 1 zinc ion per subunit.</text>
</comment>
<dbReference type="SUPFAM" id="SSF53056">
    <property type="entry name" value="beta-carbonic anhydrase, cab"/>
    <property type="match status" value="1"/>
</dbReference>
<dbReference type="GO" id="GO:0004089">
    <property type="term" value="F:carbonate dehydratase activity"/>
    <property type="evidence" value="ECO:0007669"/>
    <property type="project" value="UniProtKB-UniRule"/>
</dbReference>
<dbReference type="EC" id="4.2.1.1" evidence="2 8"/>
<evidence type="ECO:0000256" key="1">
    <source>
        <dbReference type="ARBA" id="ARBA00006217"/>
    </source>
</evidence>
<comment type="function">
    <text evidence="8">Reversible hydration of carbon dioxide.</text>
</comment>
<dbReference type="PANTHER" id="PTHR11002">
    <property type="entry name" value="CARBONIC ANHYDRASE"/>
    <property type="match status" value="1"/>
</dbReference>
<dbReference type="Gene3D" id="3.40.1050.10">
    <property type="entry name" value="Carbonic anhydrase"/>
    <property type="match status" value="1"/>
</dbReference>
<keyword evidence="10" id="KW-1185">Reference proteome</keyword>
<feature type="binding site" evidence="7">
    <location>
        <position position="97"/>
    </location>
    <ligand>
        <name>Zn(2+)</name>
        <dbReference type="ChEBI" id="CHEBI:29105"/>
    </ligand>
</feature>
<dbReference type="GO" id="GO:0015976">
    <property type="term" value="P:carbon utilization"/>
    <property type="evidence" value="ECO:0007669"/>
    <property type="project" value="InterPro"/>
</dbReference>
<protein>
    <recommendedName>
        <fullName evidence="2 8">Carbonic anhydrase</fullName>
        <ecNumber evidence="2 8">4.2.1.1</ecNumber>
    </recommendedName>
    <alternativeName>
        <fullName evidence="8">Carbonate dehydratase</fullName>
    </alternativeName>
</protein>
<dbReference type="InterPro" id="IPR015892">
    <property type="entry name" value="Carbonic_anhydrase_CS"/>
</dbReference>
<dbReference type="GO" id="GO:0071244">
    <property type="term" value="P:cellular response to carbon dioxide"/>
    <property type="evidence" value="ECO:0007669"/>
    <property type="project" value="TreeGrafter"/>
</dbReference>
<dbReference type="Pfam" id="PF00484">
    <property type="entry name" value="Pro_CA"/>
    <property type="match status" value="1"/>
</dbReference>
<name>A0A4Q0A0G9_9FUNG</name>
<gene>
    <name evidence="9" type="ORF">BJ085DRAFT_23120</name>
</gene>
<dbReference type="EMBL" id="ML002266">
    <property type="protein sequence ID" value="RKP39497.1"/>
    <property type="molecule type" value="Genomic_DNA"/>
</dbReference>
<keyword evidence="5 8" id="KW-0456">Lyase</keyword>
<evidence type="ECO:0000256" key="7">
    <source>
        <dbReference type="PIRSR" id="PIRSR601765-1"/>
    </source>
</evidence>
<evidence type="ECO:0000256" key="4">
    <source>
        <dbReference type="ARBA" id="ARBA00022833"/>
    </source>
</evidence>
<dbReference type="PROSITE" id="PS00705">
    <property type="entry name" value="PROK_CO2_ANHYDRASE_2"/>
    <property type="match status" value="1"/>
</dbReference>
<sequence length="214" mass="23794">MPLEKILRQNQAWAASFKKEHPTLAARTAQGQAPAILWYGCSDSRASPEVVADCTLGDLFVQRNIANVVHRGDPSSMSVLEYAIRHLGVQHVVVCGHTKCGGVQAALANKSVGSYLDPWLEKLKRLIPRIPPPSPPSLASSPDLERQRALIDLNVYQSLYEIAHSEVVQARWEENAIPLTLHGWVYNLETLELEDMAVEVNSREMADKMLTSYL</sequence>
<reference evidence="10" key="1">
    <citation type="journal article" date="2018" name="Nat. Microbiol.">
        <title>Leveraging single-cell genomics to expand the fungal tree of life.</title>
        <authorList>
            <person name="Ahrendt S.R."/>
            <person name="Quandt C.A."/>
            <person name="Ciobanu D."/>
            <person name="Clum A."/>
            <person name="Salamov A."/>
            <person name="Andreopoulos B."/>
            <person name="Cheng J.F."/>
            <person name="Woyke T."/>
            <person name="Pelin A."/>
            <person name="Henrissat B."/>
            <person name="Reynolds N.K."/>
            <person name="Benny G.L."/>
            <person name="Smith M.E."/>
            <person name="James T.Y."/>
            <person name="Grigoriev I.V."/>
        </authorList>
    </citation>
    <scope>NUCLEOTIDE SEQUENCE [LARGE SCALE GENOMIC DNA]</scope>
    <source>
        <strain evidence="10">RSA 468</strain>
    </source>
</reference>
<dbReference type="STRING" id="215637.A0A4Q0A0G9"/>
<feature type="binding site" evidence="7">
    <location>
        <position position="43"/>
    </location>
    <ligand>
        <name>Zn(2+)</name>
        <dbReference type="ChEBI" id="CHEBI:29105"/>
    </ligand>
</feature>
<evidence type="ECO:0000256" key="2">
    <source>
        <dbReference type="ARBA" id="ARBA00012925"/>
    </source>
</evidence>
<dbReference type="Proteomes" id="UP000268162">
    <property type="component" value="Unassembled WGS sequence"/>
</dbReference>
<dbReference type="GO" id="GO:0008270">
    <property type="term" value="F:zinc ion binding"/>
    <property type="evidence" value="ECO:0007669"/>
    <property type="project" value="UniProtKB-UniRule"/>
</dbReference>
<comment type="similarity">
    <text evidence="1 8">Belongs to the beta-class carbonic anhydrase family.</text>
</comment>
<feature type="binding site" evidence="7">
    <location>
        <position position="100"/>
    </location>
    <ligand>
        <name>Zn(2+)</name>
        <dbReference type="ChEBI" id="CHEBI:29105"/>
    </ligand>
</feature>
<dbReference type="AlphaFoldDB" id="A0A4Q0A0G9"/>
<accession>A0A4Q0A0G9</accession>
<dbReference type="InterPro" id="IPR036874">
    <property type="entry name" value="Carbonic_anhydrase_sf"/>
</dbReference>
<proteinExistence type="inferred from homology"/>
<dbReference type="GO" id="GO:0034599">
    <property type="term" value="P:cellular response to oxidative stress"/>
    <property type="evidence" value="ECO:0007669"/>
    <property type="project" value="TreeGrafter"/>
</dbReference>
<organism evidence="9 10">
    <name type="scientific">Dimargaris cristalligena</name>
    <dbReference type="NCBI Taxonomy" id="215637"/>
    <lineage>
        <taxon>Eukaryota</taxon>
        <taxon>Fungi</taxon>
        <taxon>Fungi incertae sedis</taxon>
        <taxon>Zoopagomycota</taxon>
        <taxon>Kickxellomycotina</taxon>
        <taxon>Dimargaritomycetes</taxon>
        <taxon>Dimargaritales</taxon>
        <taxon>Dimargaritaceae</taxon>
        <taxon>Dimargaris</taxon>
    </lineage>
</organism>
<feature type="binding site" evidence="7">
    <location>
        <position position="41"/>
    </location>
    <ligand>
        <name>Zn(2+)</name>
        <dbReference type="ChEBI" id="CHEBI:29105"/>
    </ligand>
</feature>
<evidence type="ECO:0000256" key="3">
    <source>
        <dbReference type="ARBA" id="ARBA00022723"/>
    </source>
</evidence>
<evidence type="ECO:0000313" key="9">
    <source>
        <dbReference type="EMBL" id="RKP39497.1"/>
    </source>
</evidence>
<evidence type="ECO:0000313" key="10">
    <source>
        <dbReference type="Proteomes" id="UP000268162"/>
    </source>
</evidence>